<dbReference type="EMBL" id="LAEW01000001">
    <property type="protein sequence ID" value="KJQ45710.1"/>
    <property type="molecule type" value="Genomic_DNA"/>
</dbReference>
<reference evidence="1 2" key="1">
    <citation type="submission" date="2015-02" db="EMBL/GenBank/DDBJ databases">
        <title>Mycoplasma mycoides subsp. mycoides strain:B237 Genome sequencing.</title>
        <authorList>
            <person name="Fischer A."/>
            <person name="Santana-Cruz I."/>
            <person name="Schieck E."/>
            <person name="Gourle H."/>
            <person name="Lambert M."/>
            <person name="Nadendla S."/>
            <person name="Miller R.A."/>
            <person name="Weber J."/>
            <person name="Bongcam-Rudloff E."/>
            <person name="Vashee S."/>
            <person name="Frey J."/>
            <person name="Jores J."/>
        </authorList>
    </citation>
    <scope>NUCLEOTIDE SEQUENCE [LARGE SCALE GENOMIC DNA]</scope>
    <source>
        <strain evidence="1 2">B237</strain>
    </source>
</reference>
<proteinExistence type="predicted"/>
<name>A0AAE2EHW3_MYCMY</name>
<organism evidence="1 2">
    <name type="scientific">Mycoplasma mycoides subsp. mycoides</name>
    <dbReference type="NCBI Taxonomy" id="2103"/>
    <lineage>
        <taxon>Bacteria</taxon>
        <taxon>Bacillati</taxon>
        <taxon>Mycoplasmatota</taxon>
        <taxon>Mollicutes</taxon>
        <taxon>Mycoplasmataceae</taxon>
        <taxon>Mycoplasma</taxon>
    </lineage>
</organism>
<accession>A0AAE2EHW3</accession>
<sequence>MNNEYFENIGFIHPLKRSSKILDKIDAYNMSEKLDDKENPTWYKKVFYENKYYYCFRDVKRAFKEEHDFMSSKKFSKERYDKMKHKFGTIAYVSDQNIICQKALNMYKQRWEIELVNDFYKNTLELDSVKVDDDLSVYADELLIIGYRIKINLKMQVYLKLKHIEK</sequence>
<dbReference type="AlphaFoldDB" id="A0AAE2EHW3"/>
<dbReference type="Proteomes" id="UP000033624">
    <property type="component" value="Unassembled WGS sequence"/>
</dbReference>
<gene>
    <name evidence="1" type="ORF">TS59_0146</name>
</gene>
<dbReference type="KEGG" id="mmyi:mycmycITA_00140"/>
<evidence type="ECO:0000313" key="2">
    <source>
        <dbReference type="Proteomes" id="UP000033624"/>
    </source>
</evidence>
<protein>
    <submittedName>
        <fullName evidence="1">Uncharacterized protein</fullName>
    </submittedName>
</protein>
<evidence type="ECO:0000313" key="1">
    <source>
        <dbReference type="EMBL" id="KJQ45710.1"/>
    </source>
</evidence>
<comment type="caution">
    <text evidence="1">The sequence shown here is derived from an EMBL/GenBank/DDBJ whole genome shotgun (WGS) entry which is preliminary data.</text>
</comment>